<feature type="region of interest" description="Disordered" evidence="5">
    <location>
        <begin position="1"/>
        <end position="37"/>
    </location>
</feature>
<proteinExistence type="inferred from homology"/>
<dbReference type="OrthoDB" id="549173at2759"/>
<dbReference type="KEGG" id="dfa:DFA_06637"/>
<accession>F4Q1V1</accession>
<keyword evidence="8" id="KW-1185">Reference proteome</keyword>
<keyword evidence="1 4" id="KW-0808">Transferase</keyword>
<dbReference type="Proteomes" id="UP000007797">
    <property type="component" value="Unassembled WGS sequence"/>
</dbReference>
<dbReference type="Gene3D" id="1.20.1200.10">
    <property type="entry name" value="Cobalamin adenosyltransferase-like"/>
    <property type="match status" value="1"/>
</dbReference>
<dbReference type="GeneID" id="14870132"/>
<dbReference type="Pfam" id="PF01923">
    <property type="entry name" value="Cob_adeno_trans"/>
    <property type="match status" value="1"/>
</dbReference>
<reference evidence="8" key="1">
    <citation type="journal article" date="2011" name="Genome Res.">
        <title>Phylogeny-wide analysis of social amoeba genomes highlights ancient origins for complex intercellular communication.</title>
        <authorList>
            <person name="Heidel A.J."/>
            <person name="Lawal H.M."/>
            <person name="Felder M."/>
            <person name="Schilde C."/>
            <person name="Helps N.R."/>
            <person name="Tunggal B."/>
            <person name="Rivero F."/>
            <person name="John U."/>
            <person name="Schleicher M."/>
            <person name="Eichinger L."/>
            <person name="Platzer M."/>
            <person name="Noegel A.A."/>
            <person name="Schaap P."/>
            <person name="Gloeckner G."/>
        </authorList>
    </citation>
    <scope>NUCLEOTIDE SEQUENCE [LARGE SCALE GENOMIC DNA]</scope>
    <source>
        <strain evidence="8">SH3</strain>
    </source>
</reference>
<keyword evidence="3 4" id="KW-0067">ATP-binding</keyword>
<gene>
    <name evidence="7" type="ORF">DFA_06637</name>
</gene>
<evidence type="ECO:0000313" key="8">
    <source>
        <dbReference type="Proteomes" id="UP000007797"/>
    </source>
</evidence>
<evidence type="ECO:0000256" key="4">
    <source>
        <dbReference type="RuleBase" id="RU366026"/>
    </source>
</evidence>
<evidence type="ECO:0000313" key="7">
    <source>
        <dbReference type="EMBL" id="EGG17971.1"/>
    </source>
</evidence>
<evidence type="ECO:0000259" key="6">
    <source>
        <dbReference type="Pfam" id="PF01923"/>
    </source>
</evidence>
<dbReference type="GO" id="GO:0008817">
    <property type="term" value="F:corrinoid adenosyltransferase activity"/>
    <property type="evidence" value="ECO:0007669"/>
    <property type="project" value="TreeGrafter"/>
</dbReference>
<dbReference type="RefSeq" id="XP_004356863.1">
    <property type="nucleotide sequence ID" value="XM_004356810.1"/>
</dbReference>
<evidence type="ECO:0000256" key="2">
    <source>
        <dbReference type="ARBA" id="ARBA00022741"/>
    </source>
</evidence>
<evidence type="ECO:0000256" key="1">
    <source>
        <dbReference type="ARBA" id="ARBA00022679"/>
    </source>
</evidence>
<keyword evidence="2 4" id="KW-0547">Nucleotide-binding</keyword>
<sequence length="89" mass="9858">MGNWYSTTTATNDESQNDDSQQRDLSEQEGQEELDITPVSSDIKKIKIYTKTGDKGTSSLFNGERRPKDDTVFNVLGSLDELSAHIGCV</sequence>
<protein>
    <recommendedName>
        <fullName evidence="6">Cobalamin adenosyltransferase-like domain-containing protein</fullName>
    </recommendedName>
</protein>
<dbReference type="SUPFAM" id="SSF89028">
    <property type="entry name" value="Cobalamin adenosyltransferase-like"/>
    <property type="match status" value="1"/>
</dbReference>
<organism evidence="7 8">
    <name type="scientific">Cavenderia fasciculata</name>
    <name type="common">Slime mold</name>
    <name type="synonym">Dictyostelium fasciculatum</name>
    <dbReference type="NCBI Taxonomy" id="261658"/>
    <lineage>
        <taxon>Eukaryota</taxon>
        <taxon>Amoebozoa</taxon>
        <taxon>Evosea</taxon>
        <taxon>Eumycetozoa</taxon>
        <taxon>Dictyostelia</taxon>
        <taxon>Acytosteliales</taxon>
        <taxon>Cavenderiaceae</taxon>
        <taxon>Cavenderia</taxon>
    </lineage>
</organism>
<dbReference type="PANTHER" id="PTHR12213:SF0">
    <property type="entry name" value="CORRINOID ADENOSYLTRANSFERASE MMAB"/>
    <property type="match status" value="1"/>
</dbReference>
<name>F4Q1V1_CACFS</name>
<comment type="similarity">
    <text evidence="4">Belongs to the Cob(I)alamin adenosyltransferase family.</text>
</comment>
<dbReference type="GO" id="GO:0005524">
    <property type="term" value="F:ATP binding"/>
    <property type="evidence" value="ECO:0007669"/>
    <property type="project" value="UniProtKB-UniRule"/>
</dbReference>
<dbReference type="InterPro" id="IPR016030">
    <property type="entry name" value="CblAdoTrfase-like"/>
</dbReference>
<dbReference type="AlphaFoldDB" id="F4Q1V1"/>
<feature type="domain" description="Cobalamin adenosyltransferase-like" evidence="6">
    <location>
        <begin position="48"/>
        <end position="88"/>
    </location>
</feature>
<evidence type="ECO:0000256" key="3">
    <source>
        <dbReference type="ARBA" id="ARBA00022840"/>
    </source>
</evidence>
<dbReference type="InterPro" id="IPR029499">
    <property type="entry name" value="PduO-typ"/>
</dbReference>
<evidence type="ECO:0000256" key="5">
    <source>
        <dbReference type="SAM" id="MobiDB-lite"/>
    </source>
</evidence>
<dbReference type="PANTHER" id="PTHR12213">
    <property type="entry name" value="CORRINOID ADENOSYLTRANSFERASE"/>
    <property type="match status" value="1"/>
</dbReference>
<feature type="compositionally biased region" description="Polar residues" evidence="5">
    <location>
        <begin position="1"/>
        <end position="14"/>
    </location>
</feature>
<dbReference type="InterPro" id="IPR036451">
    <property type="entry name" value="CblAdoTrfase-like_sf"/>
</dbReference>
<dbReference type="EMBL" id="GL883020">
    <property type="protein sequence ID" value="EGG17971.1"/>
    <property type="molecule type" value="Genomic_DNA"/>
</dbReference>
<dbReference type="STRING" id="1054147.F4Q1V1"/>